<keyword evidence="4" id="KW-0378">Hydrolase</keyword>
<comment type="caution">
    <text evidence="14">The sequence shown here is derived from an EMBL/GenBank/DDBJ whole genome shotgun (WGS) entry which is preliminary data.</text>
</comment>
<feature type="region of interest" description="Disordered" evidence="10">
    <location>
        <begin position="477"/>
        <end position="496"/>
    </location>
</feature>
<dbReference type="RefSeq" id="XP_067067251.1">
    <property type="nucleotide sequence ID" value="XM_067211984.1"/>
</dbReference>
<sequence length="2003" mass="230758">MDLDVEFSDSSTDSIGNSKSTKDVELTTISRDESKPKETGPVYRSRSGRVTRMKYSNFSNIDEEDISSEETSLDSCSFRREPGMNNRRQITNFSRHNIDDDYEDFNELDDGDNDNEKSSLSLEKYEDDDDTYNERDSNRRKNRKDNISDKKVSRNVPRRTSGRERRSINYASYADSSDSSVSSMISDNLKDIDSMLLDKNEEFLQVPVYSRNIDRILSHRINPESKAVEYQVKWSGYSHLHNTWETPESLLSENTGGMRRLENYQRKVTETENRRKYMTEDEIEQEDITFEIQKQLDLDALIPERIVDEHTDYIEDEFINKATEEKKKRLETRYDKFYFVKWLSCSYDQCTWETYKTLEDNNFLSYIKAFHRRMDLVIQYNRDCDYTLRRLGLTSFEPYLSTPFYMGTIVEGMKDITKKHEDILKSVDIQKKENPRDMDEIKEREISEVTGNLNGTYIFQGTDNVKKELVSEENKKENQYSEIVENKDEDSSDSLSSNYINQRKDLRDYQIYGLNWMISRFKKNVNILLADEMGLGKTVQTISVIGHCLYMEKIVAPFLVVVPQSTSDNWIREFKHWLPDANVVLYHGNAQAREIIREYELRKVDIEKIDDKESVLSSDNDEFVPYSNKKIKGKQGKQKSSHKYLSRYRFDVVITTPSILNSPVDCDFLRQIDWYMMIVDEAHQLKNRDSKRFKELHEFSTMYRLLLSGTPLHNNLEELWSLLHFLNPQKFIYYQEFRERYPDIENPNVIGSSKQQQLENLQNELQEYVLRRVKKDVEKSLPNKVERILRIELSPQQTVLYKSILTRNYEELSKTTGGTKTSLQNICMELKKVCNHPFLIHRPEVDSSQGITPATIQHQLIYGCGKLCLLDKLLSRLKEKGNRVLIFSQMVRMLNILSEFLILRGFRHQRLDGTMGKELRKKAMDHFNSPNSDDFCFLLSTKAGGLGINLTTADTVIIYDSDWNPQNDLQAEARAHRIGQTKQVQIYRLVTKDSIEENILERAKTKMVLDTLVVQGLNNTSTGSHNKYQNHSTSIAAANIASQLLYPNGKKSGSGASFSRDELAKILKFGAQKLWSNKVNNANEGGNQDFSEEKGDSAEDRVVNVQNDEDRAFASQIDLDKVLADAEEHVHDTQGLADGLLRSFANIADFRYEAPPLIIDKNTGILKQATETNDDNQIDFDSKEFWEKTIPEEERKKIEEENRKSMIVTGPRKSAMRDGSLRYKGDSYTLVGNGESTDLDTKSLTDFNGDLDDIEESGGNRKKQTKKRSKEKNLKNKKGSSKPKTGSLEMSPLGPYNKDFTDTNQVSELDSAMTDLNGNEANGDSQGFNKIEYPMPIHSLESRDDFAQLMAEITNYSHVYCEEDEEYPFDSNKAYREVSFNQHYVKSGKRMRRDSRVLHPKRRFKLFRALLKYGDPYRRLDDIMLETRFKGRIDHGIILNEAQIIIALCFEKIKNQSIDDMNDNKCGTSNKLGEVEIVDTQTCNTNDPAEIHDKSISDLNFEDDVHRNMSTGNIGTTNFVNNQDSIMKDIDISIPSENKVISEHDINKNNINIDNIDILDTEEVTEDIETQGQLSIVGNKTLKKNSLLLGNNRANAPELIDRLRMLTALDKLMRECNPGINQPWKLSTGPLPRPNRDDIKRDEEEEEEDEDEDEEEDSQFKSTGKKPNLATNNIVNNQNIVLNQKFSNTSTIDDSPSTVANSNPEEKYLQLELPPILIKALRTPTWGIPWSVDIDINILKGIYVYGFANWTMMSLDQNLCLSSIQQVKFDKLKQRTLRIMKHLYSVVSIGKTARKKRRMYTGTSNEQDGESIKCEVPSSKRRKNQKKLDLIVDEEDFACSNSTPRPLTVGGRKGLPEVVVDCSHMPDKDVKRYARACFNHSNVKHQLADMKKLFHSSNNMADADVVSRLKVLLPTIGDEINEILKLSKNEATRQKVHSALWSYVAKCTVFQPQDIEKIYSSWKGNIHIPKPTSQCETKPGILSTDHLKEKEFSSVSHESNALV</sequence>
<dbReference type="GO" id="GO:0005634">
    <property type="term" value="C:nucleus"/>
    <property type="evidence" value="ECO:0007669"/>
    <property type="project" value="UniProtKB-SubCell"/>
</dbReference>
<evidence type="ECO:0000256" key="1">
    <source>
        <dbReference type="ARBA" id="ARBA00004123"/>
    </source>
</evidence>
<dbReference type="GeneID" id="92365935"/>
<organism evidence="14 15">
    <name type="scientific">Cryptosporidium andersoni</name>
    <dbReference type="NCBI Taxonomy" id="117008"/>
    <lineage>
        <taxon>Eukaryota</taxon>
        <taxon>Sar</taxon>
        <taxon>Alveolata</taxon>
        <taxon>Apicomplexa</taxon>
        <taxon>Conoidasida</taxon>
        <taxon>Coccidia</taxon>
        <taxon>Eucoccidiorida</taxon>
        <taxon>Eimeriorina</taxon>
        <taxon>Cryptosporidiidae</taxon>
        <taxon>Cryptosporidium</taxon>
    </lineage>
</organism>
<dbReference type="SUPFAM" id="SSF54160">
    <property type="entry name" value="Chromo domain-like"/>
    <property type="match status" value="2"/>
</dbReference>
<dbReference type="GO" id="GO:0034728">
    <property type="term" value="P:nucleosome organization"/>
    <property type="evidence" value="ECO:0007669"/>
    <property type="project" value="TreeGrafter"/>
</dbReference>
<feature type="compositionally biased region" description="Acidic residues" evidence="10">
    <location>
        <begin position="1643"/>
        <end position="1657"/>
    </location>
</feature>
<feature type="region of interest" description="Disordered" evidence="10">
    <location>
        <begin position="1250"/>
        <end position="1302"/>
    </location>
</feature>
<dbReference type="Proteomes" id="UP000186804">
    <property type="component" value="Unassembled WGS sequence"/>
</dbReference>
<dbReference type="OrthoDB" id="5857104at2759"/>
<dbReference type="Gene3D" id="1.10.10.60">
    <property type="entry name" value="Homeodomain-like"/>
    <property type="match status" value="1"/>
</dbReference>
<dbReference type="Pfam" id="PF00176">
    <property type="entry name" value="SNF2-rel_dom"/>
    <property type="match status" value="1"/>
</dbReference>
<dbReference type="SMART" id="SM00298">
    <property type="entry name" value="CHROMO"/>
    <property type="match status" value="2"/>
</dbReference>
<dbReference type="SMART" id="SM01176">
    <property type="entry name" value="DUF4208"/>
    <property type="match status" value="1"/>
</dbReference>
<keyword evidence="7" id="KW-0804">Transcription</keyword>
<feature type="compositionally biased region" description="Acidic residues" evidence="10">
    <location>
        <begin position="100"/>
        <end position="113"/>
    </location>
</feature>
<comment type="subcellular location">
    <subcellularLocation>
        <location evidence="1">Nucleus</location>
    </subcellularLocation>
</comment>
<feature type="compositionally biased region" description="Acidic residues" evidence="10">
    <location>
        <begin position="61"/>
        <end position="72"/>
    </location>
</feature>
<evidence type="ECO:0000256" key="3">
    <source>
        <dbReference type="ARBA" id="ARBA00022741"/>
    </source>
</evidence>
<feature type="domain" description="Helicase C-terminal" evidence="13">
    <location>
        <begin position="869"/>
        <end position="1020"/>
    </location>
</feature>
<dbReference type="CDD" id="cd18660">
    <property type="entry name" value="CD1_tandem"/>
    <property type="match status" value="1"/>
</dbReference>
<evidence type="ECO:0000259" key="13">
    <source>
        <dbReference type="PROSITE" id="PS51194"/>
    </source>
</evidence>
<gene>
    <name evidence="14" type="ORF">cand_017500</name>
</gene>
<feature type="compositionally biased region" description="Polar residues" evidence="10">
    <location>
        <begin position="8"/>
        <end position="19"/>
    </location>
</feature>
<keyword evidence="3" id="KW-0547">Nucleotide-binding</keyword>
<evidence type="ECO:0000256" key="8">
    <source>
        <dbReference type="ARBA" id="ARBA00023242"/>
    </source>
</evidence>
<dbReference type="GO" id="GO:0140658">
    <property type="term" value="F:ATP-dependent chromatin remodeler activity"/>
    <property type="evidence" value="ECO:0007669"/>
    <property type="project" value="TreeGrafter"/>
</dbReference>
<feature type="region of interest" description="Disordered" evidence="10">
    <location>
        <begin position="1618"/>
        <end position="1671"/>
    </location>
</feature>
<dbReference type="Gene3D" id="3.40.50.300">
    <property type="entry name" value="P-loop containing nucleotide triphosphate hydrolases"/>
    <property type="match status" value="1"/>
</dbReference>
<evidence type="ECO:0000256" key="2">
    <source>
        <dbReference type="ARBA" id="ARBA00022737"/>
    </source>
</evidence>
<name>A0A1J4MIT8_9CRYT</name>
<dbReference type="PROSITE" id="PS50013">
    <property type="entry name" value="CHROMO_2"/>
    <property type="match status" value="2"/>
</dbReference>
<dbReference type="InterPro" id="IPR000330">
    <property type="entry name" value="SNF2_N"/>
</dbReference>
<dbReference type="PROSITE" id="PS51192">
    <property type="entry name" value="HELICASE_ATP_BIND_1"/>
    <property type="match status" value="1"/>
</dbReference>
<dbReference type="PANTHER" id="PTHR45623:SF14">
    <property type="entry name" value="CHROMODOMAIN-HELICASE-DNA-BINDING PROTEIN 1"/>
    <property type="match status" value="1"/>
</dbReference>
<dbReference type="GO" id="GO:0042393">
    <property type="term" value="F:histone binding"/>
    <property type="evidence" value="ECO:0007669"/>
    <property type="project" value="TreeGrafter"/>
</dbReference>
<feature type="coiled-coil region" evidence="9">
    <location>
        <begin position="751"/>
        <end position="778"/>
    </location>
</feature>
<dbReference type="Pfam" id="PF00271">
    <property type="entry name" value="Helicase_C"/>
    <property type="match status" value="1"/>
</dbReference>
<keyword evidence="2" id="KW-0677">Repeat</keyword>
<evidence type="ECO:0000313" key="15">
    <source>
        <dbReference type="Proteomes" id="UP000186804"/>
    </source>
</evidence>
<feature type="compositionally biased region" description="Polar residues" evidence="10">
    <location>
        <begin position="86"/>
        <end position="95"/>
    </location>
</feature>
<dbReference type="GO" id="GO:0003682">
    <property type="term" value="F:chromatin binding"/>
    <property type="evidence" value="ECO:0007669"/>
    <property type="project" value="TreeGrafter"/>
</dbReference>
<keyword evidence="8" id="KW-0539">Nucleus</keyword>
<dbReference type="InterPro" id="IPR000953">
    <property type="entry name" value="Chromo/chromo_shadow_dom"/>
</dbReference>
<dbReference type="InterPro" id="IPR014001">
    <property type="entry name" value="Helicase_ATP-bd"/>
</dbReference>
<feature type="domain" description="Chromo" evidence="11">
    <location>
        <begin position="301"/>
        <end position="382"/>
    </location>
</feature>
<evidence type="ECO:0000256" key="10">
    <source>
        <dbReference type="SAM" id="MobiDB-lite"/>
    </source>
</evidence>
<keyword evidence="5" id="KW-0067">ATP-binding</keyword>
<dbReference type="SMART" id="SM00490">
    <property type="entry name" value="HELICc"/>
    <property type="match status" value="1"/>
</dbReference>
<evidence type="ECO:0000256" key="4">
    <source>
        <dbReference type="ARBA" id="ARBA00022801"/>
    </source>
</evidence>
<dbReference type="VEuPathDB" id="CryptoDB:cand_017500"/>
<dbReference type="PANTHER" id="PTHR45623">
    <property type="entry name" value="CHROMODOMAIN-HELICASE-DNA-BINDING PROTEIN 3-RELATED-RELATED"/>
    <property type="match status" value="1"/>
</dbReference>
<feature type="compositionally biased region" description="Basic residues" evidence="10">
    <location>
        <begin position="1260"/>
        <end position="1281"/>
    </location>
</feature>
<evidence type="ECO:0000313" key="14">
    <source>
        <dbReference type="EMBL" id="OII74170.1"/>
    </source>
</evidence>
<dbReference type="Gene3D" id="2.40.50.40">
    <property type="match status" value="2"/>
</dbReference>
<keyword evidence="6" id="KW-0805">Transcription regulation</keyword>
<proteinExistence type="predicted"/>
<keyword evidence="9" id="KW-0175">Coiled coil</keyword>
<reference evidence="14 15" key="1">
    <citation type="submission" date="2016-10" db="EMBL/GenBank/DDBJ databases">
        <title>Reductive evolution of mitochondrial metabolism and differential evolution of invasion-related proteins in Cryptosporidium.</title>
        <authorList>
            <person name="Liu S."/>
            <person name="Roellig D.M."/>
            <person name="Guo Y."/>
            <person name="Li N."/>
            <person name="Frace M.A."/>
            <person name="Tang K."/>
            <person name="Zhang L."/>
            <person name="Feng Y."/>
            <person name="Xiao L."/>
        </authorList>
    </citation>
    <scope>NUCLEOTIDE SEQUENCE [LARGE SCALE GENOMIC DNA]</scope>
    <source>
        <strain evidence="14">30847</strain>
    </source>
</reference>
<dbReference type="PROSITE" id="PS00598">
    <property type="entry name" value="CHROMO_1"/>
    <property type="match status" value="1"/>
</dbReference>
<dbReference type="PROSITE" id="PS51194">
    <property type="entry name" value="HELICASE_CTER"/>
    <property type="match status" value="1"/>
</dbReference>
<evidence type="ECO:0000256" key="9">
    <source>
        <dbReference type="SAM" id="Coils"/>
    </source>
</evidence>
<feature type="region of interest" description="Disordered" evidence="10">
    <location>
        <begin position="1"/>
        <end position="183"/>
    </location>
</feature>
<protein>
    <submittedName>
        <fullName evidence="14">SNF2 family N-terminal domain-containing protein</fullName>
    </submittedName>
</protein>
<feature type="domain" description="Helicase ATP-binding" evidence="12">
    <location>
        <begin position="518"/>
        <end position="729"/>
    </location>
</feature>
<dbReference type="Gene3D" id="3.40.50.10810">
    <property type="entry name" value="Tandem AAA-ATPase domain"/>
    <property type="match status" value="1"/>
</dbReference>
<dbReference type="InterPro" id="IPR049730">
    <property type="entry name" value="SNF2/RAD54-like_C"/>
</dbReference>
<dbReference type="InterPro" id="IPR027417">
    <property type="entry name" value="P-loop_NTPase"/>
</dbReference>
<dbReference type="InterPro" id="IPR016197">
    <property type="entry name" value="Chromo-like_dom_sf"/>
</dbReference>
<evidence type="ECO:0000256" key="7">
    <source>
        <dbReference type="ARBA" id="ARBA00023163"/>
    </source>
</evidence>
<dbReference type="EMBL" id="LRBS01000099">
    <property type="protein sequence ID" value="OII74170.1"/>
    <property type="molecule type" value="Genomic_DNA"/>
</dbReference>
<evidence type="ECO:0000259" key="12">
    <source>
        <dbReference type="PROSITE" id="PS51192"/>
    </source>
</evidence>
<dbReference type="Pfam" id="PF13907">
    <property type="entry name" value="CHD1-like_C"/>
    <property type="match status" value="1"/>
</dbReference>
<evidence type="ECO:0000256" key="6">
    <source>
        <dbReference type="ARBA" id="ARBA00023015"/>
    </source>
</evidence>
<dbReference type="CDD" id="cd18793">
    <property type="entry name" value="SF2_C_SNF"/>
    <property type="match status" value="1"/>
</dbReference>
<evidence type="ECO:0000259" key="11">
    <source>
        <dbReference type="PROSITE" id="PS50013"/>
    </source>
</evidence>
<feature type="compositionally biased region" description="Basic and acidic residues" evidence="10">
    <location>
        <begin position="132"/>
        <end position="152"/>
    </location>
</feature>
<feature type="compositionally biased region" description="Basic and acidic residues" evidence="10">
    <location>
        <begin position="20"/>
        <end position="38"/>
    </location>
</feature>
<dbReference type="InterPro" id="IPR025260">
    <property type="entry name" value="CHD1-like_C"/>
</dbReference>
<feature type="compositionally biased region" description="Low complexity" evidence="10">
    <location>
        <begin position="168"/>
        <end position="183"/>
    </location>
</feature>
<dbReference type="Pfam" id="PF00385">
    <property type="entry name" value="Chromo"/>
    <property type="match status" value="2"/>
</dbReference>
<keyword evidence="15" id="KW-1185">Reference proteome</keyword>
<dbReference type="InterPro" id="IPR023780">
    <property type="entry name" value="Chromo_domain"/>
</dbReference>
<dbReference type="InterPro" id="IPR023779">
    <property type="entry name" value="Chromodomain_CS"/>
</dbReference>
<dbReference type="InterPro" id="IPR038718">
    <property type="entry name" value="SNF2-like_sf"/>
</dbReference>
<dbReference type="InterPro" id="IPR001650">
    <property type="entry name" value="Helicase_C-like"/>
</dbReference>
<dbReference type="SUPFAM" id="SSF52540">
    <property type="entry name" value="P-loop containing nucleoside triphosphate hydrolases"/>
    <property type="match status" value="2"/>
</dbReference>
<accession>A0A1J4MIT8</accession>
<feature type="domain" description="Chromo" evidence="11">
    <location>
        <begin position="211"/>
        <end position="276"/>
    </location>
</feature>
<dbReference type="GO" id="GO:0016887">
    <property type="term" value="F:ATP hydrolysis activity"/>
    <property type="evidence" value="ECO:0007669"/>
    <property type="project" value="TreeGrafter"/>
</dbReference>
<dbReference type="GO" id="GO:0003677">
    <property type="term" value="F:DNA binding"/>
    <property type="evidence" value="ECO:0007669"/>
    <property type="project" value="TreeGrafter"/>
</dbReference>
<feature type="region of interest" description="Disordered" evidence="10">
    <location>
        <begin position="1196"/>
        <end position="1220"/>
    </location>
</feature>
<dbReference type="GO" id="GO:0005524">
    <property type="term" value="F:ATP binding"/>
    <property type="evidence" value="ECO:0007669"/>
    <property type="project" value="UniProtKB-KW"/>
</dbReference>
<evidence type="ECO:0000256" key="5">
    <source>
        <dbReference type="ARBA" id="ARBA00022840"/>
    </source>
</evidence>
<dbReference type="GO" id="GO:0000785">
    <property type="term" value="C:chromatin"/>
    <property type="evidence" value="ECO:0007669"/>
    <property type="project" value="TreeGrafter"/>
</dbReference>
<dbReference type="SMART" id="SM00487">
    <property type="entry name" value="DEXDc"/>
    <property type="match status" value="1"/>
</dbReference>